<gene>
    <name evidence="2" type="ORF">SAMN05660236_4476</name>
</gene>
<evidence type="ECO:0000313" key="2">
    <source>
        <dbReference type="EMBL" id="SKC83532.1"/>
    </source>
</evidence>
<dbReference type="Proteomes" id="UP000190961">
    <property type="component" value="Unassembled WGS sequence"/>
</dbReference>
<accession>A0A1T5M5M3</accession>
<sequence>MISPIATTKNYILQPSLLAKHMKTLEWLSATAFWKKEMLFFRKLLDEYAGKFTADDDHKKVHHLQNIVTYYKDELIDSLAAKLRLHEKKLADMLETKDELNTVYIKEHIALMQELQSANDQVRDYKEELFCLIEKAM</sequence>
<proteinExistence type="predicted"/>
<dbReference type="AlphaFoldDB" id="A0A1T5M5M3"/>
<name>A0A1T5M5M3_9BACT</name>
<dbReference type="EMBL" id="FUZU01000003">
    <property type="protein sequence ID" value="SKC83532.1"/>
    <property type="molecule type" value="Genomic_DNA"/>
</dbReference>
<organism evidence="2 3">
    <name type="scientific">Ohtaekwangia koreensis</name>
    <dbReference type="NCBI Taxonomy" id="688867"/>
    <lineage>
        <taxon>Bacteria</taxon>
        <taxon>Pseudomonadati</taxon>
        <taxon>Bacteroidota</taxon>
        <taxon>Cytophagia</taxon>
        <taxon>Cytophagales</taxon>
        <taxon>Fulvivirgaceae</taxon>
        <taxon>Ohtaekwangia</taxon>
    </lineage>
</organism>
<evidence type="ECO:0000313" key="3">
    <source>
        <dbReference type="Proteomes" id="UP000190961"/>
    </source>
</evidence>
<protein>
    <submittedName>
        <fullName evidence="2">Uncharacterized protein</fullName>
    </submittedName>
</protein>
<keyword evidence="3" id="KW-1185">Reference proteome</keyword>
<evidence type="ECO:0000256" key="1">
    <source>
        <dbReference type="SAM" id="Coils"/>
    </source>
</evidence>
<reference evidence="2 3" key="1">
    <citation type="submission" date="2017-02" db="EMBL/GenBank/DDBJ databases">
        <authorList>
            <person name="Peterson S.W."/>
        </authorList>
    </citation>
    <scope>NUCLEOTIDE SEQUENCE [LARGE SCALE GENOMIC DNA]</scope>
    <source>
        <strain evidence="2 3">DSM 25262</strain>
    </source>
</reference>
<feature type="coiled-coil region" evidence="1">
    <location>
        <begin position="76"/>
        <end position="135"/>
    </location>
</feature>
<keyword evidence="1" id="KW-0175">Coiled coil</keyword>